<dbReference type="EMBL" id="NBIV01000146">
    <property type="protein sequence ID" value="PXF42889.1"/>
    <property type="molecule type" value="Genomic_DNA"/>
</dbReference>
<protein>
    <submittedName>
        <fullName evidence="1">Uncharacterized protein</fullName>
    </submittedName>
</protein>
<evidence type="ECO:0000313" key="1">
    <source>
        <dbReference type="EMBL" id="PXF42889.1"/>
    </source>
</evidence>
<name>A0A2V3ILF1_9FLOR</name>
<dbReference type="AlphaFoldDB" id="A0A2V3ILF1"/>
<gene>
    <name evidence="1" type="ORF">BWQ96_07397</name>
</gene>
<organism evidence="1 2">
    <name type="scientific">Gracilariopsis chorda</name>
    <dbReference type="NCBI Taxonomy" id="448386"/>
    <lineage>
        <taxon>Eukaryota</taxon>
        <taxon>Rhodophyta</taxon>
        <taxon>Florideophyceae</taxon>
        <taxon>Rhodymeniophycidae</taxon>
        <taxon>Gracilariales</taxon>
        <taxon>Gracilariaceae</taxon>
        <taxon>Gracilariopsis</taxon>
    </lineage>
</organism>
<sequence length="191" mass="21606">MLPDQQNIDAGSSYAPAAQNLQSQQTAFEMSVNAEDLASFKGRMLCTTALAVRKPTNDELSGQPSDFTVIGASMARNYLADYLPLSDMHVEFTIKHGMPWSAAGKERMILSRTSFFFNMFYANTRIERKELEDGNWTMPAHIRRRFAPSPENIDYNGEHIWNYEIVGIPLHAFGHFSAMFIVGLPALRDFF</sequence>
<evidence type="ECO:0000313" key="2">
    <source>
        <dbReference type="Proteomes" id="UP000247409"/>
    </source>
</evidence>
<reference evidence="1 2" key="1">
    <citation type="journal article" date="2018" name="Mol. Biol. Evol.">
        <title>Analysis of the draft genome of the red seaweed Gracilariopsis chorda provides insights into genome size evolution in Rhodophyta.</title>
        <authorList>
            <person name="Lee J."/>
            <person name="Yang E.C."/>
            <person name="Graf L."/>
            <person name="Yang J.H."/>
            <person name="Qiu H."/>
            <person name="Zel Zion U."/>
            <person name="Chan C.X."/>
            <person name="Stephens T.G."/>
            <person name="Weber A.P.M."/>
            <person name="Boo G.H."/>
            <person name="Boo S.M."/>
            <person name="Kim K.M."/>
            <person name="Shin Y."/>
            <person name="Jung M."/>
            <person name="Lee S.J."/>
            <person name="Yim H.S."/>
            <person name="Lee J.H."/>
            <person name="Bhattacharya D."/>
            <person name="Yoon H.S."/>
        </authorList>
    </citation>
    <scope>NUCLEOTIDE SEQUENCE [LARGE SCALE GENOMIC DNA]</scope>
    <source>
        <strain evidence="1 2">SKKU-2015</strain>
        <tissue evidence="1">Whole body</tissue>
    </source>
</reference>
<accession>A0A2V3ILF1</accession>
<keyword evidence="2" id="KW-1185">Reference proteome</keyword>
<proteinExistence type="predicted"/>
<comment type="caution">
    <text evidence="1">The sequence shown here is derived from an EMBL/GenBank/DDBJ whole genome shotgun (WGS) entry which is preliminary data.</text>
</comment>
<dbReference type="Proteomes" id="UP000247409">
    <property type="component" value="Unassembled WGS sequence"/>
</dbReference>